<sequence length="265" mass="27970">MPDFQPDFRARGRGPRPVAGSRRGPARGVGTLRVWAAARDGSRLRPVTNERIPLSVGAGPGQRAFAAVVGVVFTGFGAIFVLLPMLAGSLLTRLTGYGDPFPSYDDARDLPPGMLPPDLHDDATVPAAFRLVGLCGLPVVLLGLYLLLRVLRTAAWLDDTRASVRGAFGTRTVDLATAEVHGGTVAYQAGRDAVAPVPTVVARDRDTGRRVTIPLRGMGLATLPPYELRALADAMTAGRPNSGRDADAHLLAGQLRAMAEQPLGR</sequence>
<keyword evidence="2" id="KW-0472">Membrane</keyword>
<accession>A0A1A9AE62</accession>
<feature type="compositionally biased region" description="Low complexity" evidence="1">
    <location>
        <begin position="15"/>
        <end position="25"/>
    </location>
</feature>
<evidence type="ECO:0000256" key="1">
    <source>
        <dbReference type="SAM" id="MobiDB-lite"/>
    </source>
</evidence>
<dbReference type="Proteomes" id="UP000198765">
    <property type="component" value="Chromosome I"/>
</dbReference>
<name>A0A1A9AE62_9ACTN</name>
<gene>
    <name evidence="3" type="ORF">GA0070621_5709</name>
</gene>
<dbReference type="PATRIC" id="fig|299146.4.peg.5890"/>
<evidence type="ECO:0000313" key="4">
    <source>
        <dbReference type="Proteomes" id="UP000198765"/>
    </source>
</evidence>
<reference evidence="3 4" key="1">
    <citation type="submission" date="2016-06" db="EMBL/GenBank/DDBJ databases">
        <authorList>
            <person name="Kjaerup R.B."/>
            <person name="Dalgaard T.S."/>
            <person name="Juul-Madsen H.R."/>
        </authorList>
    </citation>
    <scope>NUCLEOTIDE SEQUENCE [LARGE SCALE GENOMIC DNA]</scope>
    <source>
        <strain evidence="3 4">DSM 45248</strain>
    </source>
</reference>
<proteinExistence type="predicted"/>
<evidence type="ECO:0000256" key="2">
    <source>
        <dbReference type="SAM" id="Phobius"/>
    </source>
</evidence>
<evidence type="ECO:0000313" key="3">
    <source>
        <dbReference type="EMBL" id="SBT54803.1"/>
    </source>
</evidence>
<dbReference type="EMBL" id="LT594324">
    <property type="protein sequence ID" value="SBT54803.1"/>
    <property type="molecule type" value="Genomic_DNA"/>
</dbReference>
<keyword evidence="2" id="KW-0812">Transmembrane</keyword>
<feature type="transmembrane region" description="Helical" evidence="2">
    <location>
        <begin position="64"/>
        <end position="87"/>
    </location>
</feature>
<feature type="region of interest" description="Disordered" evidence="1">
    <location>
        <begin position="1"/>
        <end position="25"/>
    </location>
</feature>
<feature type="compositionally biased region" description="Basic and acidic residues" evidence="1">
    <location>
        <begin position="1"/>
        <end position="10"/>
    </location>
</feature>
<dbReference type="AlphaFoldDB" id="A0A1A9AE62"/>
<keyword evidence="2" id="KW-1133">Transmembrane helix</keyword>
<protein>
    <submittedName>
        <fullName evidence="3">Uncharacterized protein</fullName>
    </submittedName>
</protein>
<keyword evidence="4" id="KW-1185">Reference proteome</keyword>
<organism evidence="3 4">
    <name type="scientific">Micromonospora narathiwatensis</name>
    <dbReference type="NCBI Taxonomy" id="299146"/>
    <lineage>
        <taxon>Bacteria</taxon>
        <taxon>Bacillati</taxon>
        <taxon>Actinomycetota</taxon>
        <taxon>Actinomycetes</taxon>
        <taxon>Micromonosporales</taxon>
        <taxon>Micromonosporaceae</taxon>
        <taxon>Micromonospora</taxon>
    </lineage>
</organism>
<feature type="transmembrane region" description="Helical" evidence="2">
    <location>
        <begin position="127"/>
        <end position="148"/>
    </location>
</feature>